<keyword evidence="3" id="KW-0808">Transferase</keyword>
<dbReference type="Pfam" id="PF11735">
    <property type="entry name" value="CAP59_mtransfer"/>
    <property type="match status" value="1"/>
</dbReference>
<sequence length="549" mass="61563">MAPTSRINYDPLPRTSSDLEDRPSSSSDEFKDKPLTTIRRHRRRGIVFALLRLGRRFLSRVCRPLYISLFIILFLAWQTTFNVPYASSKAPKFVVNEREKVFIAANIIDGDLVRGEWGQRVVELVQAIGVERCFVSVYGGPTDALKELDGRLEGVGLGKGKRSVVSEEVVPVDVDAIGKTKLPSGSERVERISFLAEVRNMALRPLESSKETWDKVLFINDVFFDVEGALRLLWGSDGDGEKETKAVCATDFIEPWKYYDTFATRDTEGYSLGVPIFPWFANVGEAISRKDVLAGKDRVRVKSCWGGMVAFNGRYFQSSTTTKIPSSSKNKVSLPLKFRSEKEPFWDSSECCLIHADIMAASPPSSTSSSKNEDPFDTGIYMNPFVRVSYSASTQRSVWLAKRFEALFALPQALINTLAHMPRFNPRRAEVEGQVIEDRLWISLQSGKSEEAQVEVAMAEFGSGSTSTSPRSLEGVGVGRMGLEKRGQVGSLHDKEYWHNEGYYIPFNRTARRGGYCGVRQLLVLKEERVEGEGNWDTLRGEIPPLDLD</sequence>
<dbReference type="Proteomes" id="UP000235786">
    <property type="component" value="Unassembled WGS sequence"/>
</dbReference>
<proteinExistence type="predicted"/>
<keyword evidence="4" id="KW-1185">Reference proteome</keyword>
<keyword evidence="2" id="KW-0472">Membrane</keyword>
<dbReference type="OrthoDB" id="262547at2759"/>
<evidence type="ECO:0000313" key="4">
    <source>
        <dbReference type="Proteomes" id="UP000235786"/>
    </source>
</evidence>
<feature type="compositionally biased region" description="Basic and acidic residues" evidence="1">
    <location>
        <begin position="17"/>
        <end position="33"/>
    </location>
</feature>
<protein>
    <submittedName>
        <fullName evidence="3">Glycosyltransferase family 69 protein</fullName>
    </submittedName>
</protein>
<dbReference type="STRING" id="1149755.A0A2J6RPA9"/>
<evidence type="ECO:0000313" key="3">
    <source>
        <dbReference type="EMBL" id="PMD40357.1"/>
    </source>
</evidence>
<gene>
    <name evidence="3" type="ORF">L207DRAFT_511852</name>
</gene>
<dbReference type="AlphaFoldDB" id="A0A2J6RPA9"/>
<keyword evidence="2" id="KW-0812">Transmembrane</keyword>
<keyword evidence="2" id="KW-1133">Transmembrane helix</keyword>
<dbReference type="EMBL" id="KZ613945">
    <property type="protein sequence ID" value="PMD40357.1"/>
    <property type="molecule type" value="Genomic_DNA"/>
</dbReference>
<organism evidence="3 4">
    <name type="scientific">Hyaloscypha variabilis (strain UAMH 11265 / GT02V1 / F)</name>
    <name type="common">Meliniomyces variabilis</name>
    <dbReference type="NCBI Taxonomy" id="1149755"/>
    <lineage>
        <taxon>Eukaryota</taxon>
        <taxon>Fungi</taxon>
        <taxon>Dikarya</taxon>
        <taxon>Ascomycota</taxon>
        <taxon>Pezizomycotina</taxon>
        <taxon>Leotiomycetes</taxon>
        <taxon>Helotiales</taxon>
        <taxon>Hyaloscyphaceae</taxon>
        <taxon>Hyaloscypha</taxon>
        <taxon>Hyaloscypha variabilis</taxon>
    </lineage>
</organism>
<name>A0A2J6RPA9_HYAVF</name>
<accession>A0A2J6RPA9</accession>
<dbReference type="PANTHER" id="PTHR34144:SF8">
    <property type="entry name" value="GLYCOSYLTRANSFERASE FAMILY 69 PROTEIN"/>
    <property type="match status" value="1"/>
</dbReference>
<evidence type="ECO:0000256" key="1">
    <source>
        <dbReference type="SAM" id="MobiDB-lite"/>
    </source>
</evidence>
<feature type="transmembrane region" description="Helical" evidence="2">
    <location>
        <begin position="65"/>
        <end position="85"/>
    </location>
</feature>
<dbReference type="GO" id="GO:0016740">
    <property type="term" value="F:transferase activity"/>
    <property type="evidence" value="ECO:0007669"/>
    <property type="project" value="UniProtKB-KW"/>
</dbReference>
<evidence type="ECO:0000256" key="2">
    <source>
        <dbReference type="SAM" id="Phobius"/>
    </source>
</evidence>
<dbReference type="PANTHER" id="PTHR34144">
    <property type="entry name" value="CHROMOSOME 8, WHOLE GENOME SHOTGUN SEQUENCE"/>
    <property type="match status" value="1"/>
</dbReference>
<dbReference type="InterPro" id="IPR021047">
    <property type="entry name" value="Mannosyltransferase_CMT1"/>
</dbReference>
<feature type="region of interest" description="Disordered" evidence="1">
    <location>
        <begin position="1"/>
        <end position="33"/>
    </location>
</feature>
<reference evidence="3 4" key="1">
    <citation type="submission" date="2016-04" db="EMBL/GenBank/DDBJ databases">
        <title>A degradative enzymes factory behind the ericoid mycorrhizal symbiosis.</title>
        <authorList>
            <consortium name="DOE Joint Genome Institute"/>
            <person name="Martino E."/>
            <person name="Morin E."/>
            <person name="Grelet G."/>
            <person name="Kuo A."/>
            <person name="Kohler A."/>
            <person name="Daghino S."/>
            <person name="Barry K."/>
            <person name="Choi C."/>
            <person name="Cichocki N."/>
            <person name="Clum A."/>
            <person name="Copeland A."/>
            <person name="Hainaut M."/>
            <person name="Haridas S."/>
            <person name="Labutti K."/>
            <person name="Lindquist E."/>
            <person name="Lipzen A."/>
            <person name="Khouja H.-R."/>
            <person name="Murat C."/>
            <person name="Ohm R."/>
            <person name="Olson A."/>
            <person name="Spatafora J."/>
            <person name="Veneault-Fourrey C."/>
            <person name="Henrissat B."/>
            <person name="Grigoriev I."/>
            <person name="Martin F."/>
            <person name="Perotto S."/>
        </authorList>
    </citation>
    <scope>NUCLEOTIDE SEQUENCE [LARGE SCALE GENOMIC DNA]</scope>
    <source>
        <strain evidence="3 4">F</strain>
    </source>
</reference>